<sequence>MSRHGTERSLPRSRAMPLMMMCIVCLFVVYIYVLNSSIAAMKDGSDVYRTISQDQWIYQVERYKDFSSIRRGIIVCVFDAMIPMAASLVLELRALGNTELIQMYHCNGELSAASYRILYMIDAHLEIVDVCKDFVASGRLSTSKVSDFRSFWLKPLALVHTRLVEVILLDADDLLFHDPSQLWQVPGYKKTGTIFFFDREVAKAEYLNSRSIHRFQRMQNLHALIETFDYARFGLVKQPSEYLQSTLAWNGHSAHEQDSSIVVINKAIAPLAIDVLLHLVLVTRYQLEFSYGDKELFWLAFELAHVPYSFSPWANTAAAMPGDMAQHPDTICGGLAQWMPLADAKSVLLHINGGYIFNPYIDHDVHSMQDAAGRTHQLLAAIPSHVSRQRKRSKPLTTPEDKANPDGYWPQECLYKRGSEAMRPQDVASIQRRVHSAVRIASLHQRELALDKKSDTARRQRRLGNADNGAQEDTTFGSCTWSANCNSPRAAS</sequence>
<keyword evidence="9" id="KW-0325">Glycoprotein</keyword>
<dbReference type="InterPro" id="IPR022751">
    <property type="entry name" value="Alpha_mannosyltransferase"/>
</dbReference>
<dbReference type="AlphaFoldDB" id="A0A024TFH8"/>
<evidence type="ECO:0000313" key="12">
    <source>
        <dbReference type="EMBL" id="ETV92107.1"/>
    </source>
</evidence>
<name>A0A024TFH8_9STRA</name>
<evidence type="ECO:0000256" key="3">
    <source>
        <dbReference type="ARBA" id="ARBA00022676"/>
    </source>
</evidence>
<keyword evidence="5 11" id="KW-0812">Transmembrane</keyword>
<evidence type="ECO:0000256" key="7">
    <source>
        <dbReference type="ARBA" id="ARBA00022989"/>
    </source>
</evidence>
<dbReference type="GO" id="GO:0000033">
    <property type="term" value="F:alpha-1,3-mannosyltransferase activity"/>
    <property type="evidence" value="ECO:0007669"/>
    <property type="project" value="TreeGrafter"/>
</dbReference>
<keyword evidence="3" id="KW-0328">Glycosyltransferase</keyword>
<dbReference type="InterPro" id="IPR029044">
    <property type="entry name" value="Nucleotide-diphossugar_trans"/>
</dbReference>
<dbReference type="GeneID" id="20090566"/>
<protein>
    <recommendedName>
        <fullName evidence="13">Nucleotide-diphospho-sugar transferase domain-containing protein</fullName>
    </recommendedName>
</protein>
<proteinExistence type="inferred from homology"/>
<accession>A0A024TFH8</accession>
<dbReference type="PANTHER" id="PTHR31392:SF1">
    <property type="entry name" value="ALPHA-1,3-MANNOSYLTRANSFERASE MNN1-RELATED"/>
    <property type="match status" value="1"/>
</dbReference>
<feature type="region of interest" description="Disordered" evidence="10">
    <location>
        <begin position="451"/>
        <end position="492"/>
    </location>
</feature>
<dbReference type="EMBL" id="KI914003">
    <property type="protein sequence ID" value="ETV92107.1"/>
    <property type="molecule type" value="Genomic_DNA"/>
</dbReference>
<dbReference type="eggNOG" id="ENOG502RZ48">
    <property type="taxonomic scope" value="Eukaryota"/>
</dbReference>
<dbReference type="RefSeq" id="XP_008879280.1">
    <property type="nucleotide sequence ID" value="XM_008881058.1"/>
</dbReference>
<dbReference type="EMBL" id="KI914003">
    <property type="protein sequence ID" value="ETV92108.1"/>
    <property type="molecule type" value="Genomic_DNA"/>
</dbReference>
<dbReference type="Pfam" id="PF11051">
    <property type="entry name" value="Mannosyl_trans3"/>
    <property type="match status" value="1"/>
</dbReference>
<keyword evidence="6" id="KW-0735">Signal-anchor</keyword>
<feature type="transmembrane region" description="Helical" evidence="11">
    <location>
        <begin position="72"/>
        <end position="90"/>
    </location>
</feature>
<evidence type="ECO:0000256" key="4">
    <source>
        <dbReference type="ARBA" id="ARBA00022679"/>
    </source>
</evidence>
<evidence type="ECO:0000256" key="9">
    <source>
        <dbReference type="ARBA" id="ARBA00023180"/>
    </source>
</evidence>
<keyword evidence="4" id="KW-0808">Transferase</keyword>
<dbReference type="SUPFAM" id="SSF53448">
    <property type="entry name" value="Nucleotide-diphospho-sugar transferases"/>
    <property type="match status" value="1"/>
</dbReference>
<evidence type="ECO:0008006" key="13">
    <source>
        <dbReference type="Google" id="ProtNLM"/>
    </source>
</evidence>
<feature type="compositionally biased region" description="Polar residues" evidence="10">
    <location>
        <begin position="471"/>
        <end position="492"/>
    </location>
</feature>
<feature type="transmembrane region" description="Helical" evidence="11">
    <location>
        <begin position="15"/>
        <end position="33"/>
    </location>
</feature>
<dbReference type="RefSeq" id="XP_008879269.1">
    <property type="nucleotide sequence ID" value="XM_008881047.1"/>
</dbReference>
<feature type="region of interest" description="Disordered" evidence="10">
    <location>
        <begin position="385"/>
        <end position="408"/>
    </location>
</feature>
<gene>
    <name evidence="12" type="ORF">H310_13516</name>
</gene>
<dbReference type="OrthoDB" id="430354at2759"/>
<comment type="subcellular location">
    <subcellularLocation>
        <location evidence="1">Membrane</location>
        <topology evidence="1">Single-pass type II membrane protein</topology>
    </subcellularLocation>
</comment>
<evidence type="ECO:0000256" key="8">
    <source>
        <dbReference type="ARBA" id="ARBA00023136"/>
    </source>
</evidence>
<dbReference type="GO" id="GO:0006493">
    <property type="term" value="P:protein O-linked glycosylation"/>
    <property type="evidence" value="ECO:0007669"/>
    <property type="project" value="TreeGrafter"/>
</dbReference>
<reference evidence="12" key="1">
    <citation type="submission" date="2013-12" db="EMBL/GenBank/DDBJ databases">
        <title>The Genome Sequence of Aphanomyces invadans NJM9701.</title>
        <authorList>
            <consortium name="The Broad Institute Genomics Platform"/>
            <person name="Russ C."/>
            <person name="Tyler B."/>
            <person name="van West P."/>
            <person name="Dieguez-Uribeondo J."/>
            <person name="Young S.K."/>
            <person name="Zeng Q."/>
            <person name="Gargeya S."/>
            <person name="Fitzgerald M."/>
            <person name="Abouelleil A."/>
            <person name="Alvarado L."/>
            <person name="Chapman S.B."/>
            <person name="Gainer-Dewar J."/>
            <person name="Goldberg J."/>
            <person name="Griggs A."/>
            <person name="Gujja S."/>
            <person name="Hansen M."/>
            <person name="Howarth C."/>
            <person name="Imamovic A."/>
            <person name="Ireland A."/>
            <person name="Larimer J."/>
            <person name="McCowan C."/>
            <person name="Murphy C."/>
            <person name="Pearson M."/>
            <person name="Poon T.W."/>
            <person name="Priest M."/>
            <person name="Roberts A."/>
            <person name="Saif S."/>
            <person name="Shea T."/>
            <person name="Sykes S."/>
            <person name="Wortman J."/>
            <person name="Nusbaum C."/>
            <person name="Birren B."/>
        </authorList>
    </citation>
    <scope>NUCLEOTIDE SEQUENCE [LARGE SCALE GENOMIC DNA]</scope>
    <source>
        <strain evidence="12">NJM9701</strain>
    </source>
</reference>
<organism evidence="12">
    <name type="scientific">Aphanomyces invadans</name>
    <dbReference type="NCBI Taxonomy" id="157072"/>
    <lineage>
        <taxon>Eukaryota</taxon>
        <taxon>Sar</taxon>
        <taxon>Stramenopiles</taxon>
        <taxon>Oomycota</taxon>
        <taxon>Saprolegniomycetes</taxon>
        <taxon>Saprolegniales</taxon>
        <taxon>Verrucalvaceae</taxon>
        <taxon>Aphanomyces</taxon>
    </lineage>
</organism>
<dbReference type="VEuPathDB" id="FungiDB:H310_13516"/>
<dbReference type="PANTHER" id="PTHR31392">
    <property type="entry name" value="ALPHA-1,3-MANNOSYLTRANSFERASE MNN1-RELATED"/>
    <property type="match status" value="1"/>
</dbReference>
<keyword evidence="7 11" id="KW-1133">Transmembrane helix</keyword>
<dbReference type="GO" id="GO:0005794">
    <property type="term" value="C:Golgi apparatus"/>
    <property type="evidence" value="ECO:0007669"/>
    <property type="project" value="TreeGrafter"/>
</dbReference>
<dbReference type="GO" id="GO:0016020">
    <property type="term" value="C:membrane"/>
    <property type="evidence" value="ECO:0007669"/>
    <property type="project" value="UniProtKB-SubCell"/>
</dbReference>
<evidence type="ECO:0000256" key="1">
    <source>
        <dbReference type="ARBA" id="ARBA00004606"/>
    </source>
</evidence>
<evidence type="ECO:0000256" key="10">
    <source>
        <dbReference type="SAM" id="MobiDB-lite"/>
    </source>
</evidence>
<evidence type="ECO:0000256" key="6">
    <source>
        <dbReference type="ARBA" id="ARBA00022968"/>
    </source>
</evidence>
<evidence type="ECO:0000256" key="2">
    <source>
        <dbReference type="ARBA" id="ARBA00009105"/>
    </source>
</evidence>
<comment type="similarity">
    <text evidence="2">Belongs to the MNN1/MNT family.</text>
</comment>
<evidence type="ECO:0000256" key="11">
    <source>
        <dbReference type="SAM" id="Phobius"/>
    </source>
</evidence>
<evidence type="ECO:0000256" key="5">
    <source>
        <dbReference type="ARBA" id="ARBA00022692"/>
    </source>
</evidence>
<keyword evidence="8 11" id="KW-0472">Membrane</keyword>